<dbReference type="PATRIC" id="fig|657313.3.peg.1742"/>
<accession>D4M5F1</accession>
<reference evidence="3 4" key="2">
    <citation type="submission" date="2010-03" db="EMBL/GenBank/DDBJ databases">
        <authorList>
            <person name="Pajon A."/>
        </authorList>
    </citation>
    <scope>NUCLEOTIDE SEQUENCE [LARGE SCALE GENOMIC DNA]</scope>
    <source>
        <strain evidence="3 4">L2-14</strain>
    </source>
</reference>
<feature type="domain" description="Glycosyl transferase family 1" evidence="1">
    <location>
        <begin position="195"/>
        <end position="357"/>
    </location>
</feature>
<dbReference type="InterPro" id="IPR028098">
    <property type="entry name" value="Glyco_trans_4-like_N"/>
</dbReference>
<dbReference type="Proteomes" id="UP000008956">
    <property type="component" value="Chromosome"/>
</dbReference>
<name>D4M5F1_9FIRM</name>
<evidence type="ECO:0000259" key="1">
    <source>
        <dbReference type="Pfam" id="PF00534"/>
    </source>
</evidence>
<dbReference type="Gene3D" id="3.40.50.2000">
    <property type="entry name" value="Glycogen Phosphorylase B"/>
    <property type="match status" value="2"/>
</dbReference>
<dbReference type="EMBL" id="FP929055">
    <property type="protein sequence ID" value="CBL26463.1"/>
    <property type="molecule type" value="Genomic_DNA"/>
</dbReference>
<feature type="domain" description="Glycosyltransferase subfamily 4-like N-terminal" evidence="2">
    <location>
        <begin position="13"/>
        <end position="184"/>
    </location>
</feature>
<dbReference type="Pfam" id="PF13439">
    <property type="entry name" value="Glyco_transf_4"/>
    <property type="match status" value="1"/>
</dbReference>
<protein>
    <submittedName>
        <fullName evidence="3">Glycosyltransferase</fullName>
    </submittedName>
</protein>
<dbReference type="SUPFAM" id="SSF53756">
    <property type="entry name" value="UDP-Glycosyltransferase/glycogen phosphorylase"/>
    <property type="match status" value="1"/>
</dbReference>
<evidence type="ECO:0000313" key="4">
    <source>
        <dbReference type="Proteomes" id="UP000008956"/>
    </source>
</evidence>
<dbReference type="Pfam" id="PF00534">
    <property type="entry name" value="Glycos_transf_1"/>
    <property type="match status" value="1"/>
</dbReference>
<proteinExistence type="predicted"/>
<organism evidence="3 4">
    <name type="scientific">[Ruminococcus] torques L2-14</name>
    <dbReference type="NCBI Taxonomy" id="657313"/>
    <lineage>
        <taxon>Bacteria</taxon>
        <taxon>Bacillati</taxon>
        <taxon>Bacillota</taxon>
        <taxon>Clostridia</taxon>
        <taxon>Lachnospirales</taxon>
        <taxon>Lachnospiraceae</taxon>
        <taxon>Mediterraneibacter</taxon>
    </lineage>
</organism>
<dbReference type="RefSeq" id="WP_015529051.1">
    <property type="nucleotide sequence ID" value="NC_021015.1"/>
</dbReference>
<dbReference type="CDD" id="cd03801">
    <property type="entry name" value="GT4_PimA-like"/>
    <property type="match status" value="1"/>
</dbReference>
<evidence type="ECO:0000259" key="2">
    <source>
        <dbReference type="Pfam" id="PF13439"/>
    </source>
</evidence>
<dbReference type="GO" id="GO:0016757">
    <property type="term" value="F:glycosyltransferase activity"/>
    <property type="evidence" value="ECO:0007669"/>
    <property type="project" value="InterPro"/>
</dbReference>
<dbReference type="AlphaFoldDB" id="D4M5F1"/>
<dbReference type="HOGENOM" id="CLU_009583_0_2_9"/>
<dbReference type="InterPro" id="IPR001296">
    <property type="entry name" value="Glyco_trans_1"/>
</dbReference>
<dbReference type="CAZy" id="GT4">
    <property type="family name" value="Glycosyltransferase Family 4"/>
</dbReference>
<evidence type="ECO:0000313" key="3">
    <source>
        <dbReference type="EMBL" id="CBL26463.1"/>
    </source>
</evidence>
<sequence length="383" mass="43530">MKALIIAHDKNFVGGANRSLLMVIKGLREKYGIECDVILPGKGTMEEELKRNKFKCIISDYKNPFSVRKGDKFDLLRKINVYFRFWREWLLGKKMASKLKNEKYDFVYTNTRFPVVGASIAKKLAIPHITHIREFGSDECFQGPWTPKTIYNCSDKVVLISKALYNTMASKTPSEKLIMIHNGISGDLGIETHQLFPDKRFNMILTGRIVPDKGQIDAVKALVKLKKMGVSEAKLYLAGSAPETDRKYENEIKQYVAEKGLNEDVIFLGEVNDMKAVRKNMDIELMCAILETFGRVTVEGMRNGLLVIGSNTGGTIEIIRDKENGLLYEQGNVDSLSQILYKVYQNVKFSRKVALNGYLFSQTSFTEENNVKQIYEAIRETLS</sequence>
<dbReference type="KEGG" id="rto:RTO_19120"/>
<dbReference type="PANTHER" id="PTHR12526">
    <property type="entry name" value="GLYCOSYLTRANSFERASE"/>
    <property type="match status" value="1"/>
</dbReference>
<gene>
    <name evidence="3" type="ORF">RTO_19120</name>
</gene>
<reference evidence="3 4" key="1">
    <citation type="submission" date="2010-03" db="EMBL/GenBank/DDBJ databases">
        <title>The genome sequence of Ruminococcus torques L2-14.</title>
        <authorList>
            <consortium name="metaHIT consortium -- http://www.metahit.eu/"/>
            <person name="Pajon A."/>
            <person name="Turner K."/>
            <person name="Parkhill J."/>
            <person name="Duncan S."/>
            <person name="Flint H."/>
        </authorList>
    </citation>
    <scope>NUCLEOTIDE SEQUENCE [LARGE SCALE GENOMIC DNA]</scope>
    <source>
        <strain evidence="3 4">L2-14</strain>
    </source>
</reference>
<keyword evidence="3" id="KW-0808">Transferase</keyword>